<name>A0ACC0FVU2_9ERIC</name>
<sequence length="119" mass="13453">MENHGKKVLLTFNGDEISFNIAHHLAKHGCRSHFSLSLSIYICIYVCMYQSNYLFLSLSLCAFWLCVIRLVLMGNECNLRSAADKIRASSNCVDAVEVVGLDMENKRESVFDEAVDKAR</sequence>
<comment type="caution">
    <text evidence="1">The sequence shown here is derived from an EMBL/GenBank/DDBJ whole genome shotgun (WGS) entry which is preliminary data.</text>
</comment>
<dbReference type="Proteomes" id="UP001060215">
    <property type="component" value="Chromosome 13"/>
</dbReference>
<dbReference type="EMBL" id="CM045770">
    <property type="protein sequence ID" value="KAI7992252.1"/>
    <property type="molecule type" value="Genomic_DNA"/>
</dbReference>
<organism evidence="1 2">
    <name type="scientific">Camellia lanceoleosa</name>
    <dbReference type="NCBI Taxonomy" id="1840588"/>
    <lineage>
        <taxon>Eukaryota</taxon>
        <taxon>Viridiplantae</taxon>
        <taxon>Streptophyta</taxon>
        <taxon>Embryophyta</taxon>
        <taxon>Tracheophyta</taxon>
        <taxon>Spermatophyta</taxon>
        <taxon>Magnoliopsida</taxon>
        <taxon>eudicotyledons</taxon>
        <taxon>Gunneridae</taxon>
        <taxon>Pentapetalae</taxon>
        <taxon>asterids</taxon>
        <taxon>Ericales</taxon>
        <taxon>Theaceae</taxon>
        <taxon>Camellia</taxon>
    </lineage>
</organism>
<gene>
    <name evidence="1" type="ORF">LOK49_LG12G00638</name>
</gene>
<proteinExistence type="predicted"/>
<reference evidence="1 2" key="1">
    <citation type="journal article" date="2022" name="Plant J.">
        <title>Chromosome-level genome of Camellia lanceoleosa provides a valuable resource for understanding genome evolution and self-incompatibility.</title>
        <authorList>
            <person name="Gong W."/>
            <person name="Xiao S."/>
            <person name="Wang L."/>
            <person name="Liao Z."/>
            <person name="Chang Y."/>
            <person name="Mo W."/>
            <person name="Hu G."/>
            <person name="Li W."/>
            <person name="Zhao G."/>
            <person name="Zhu H."/>
            <person name="Hu X."/>
            <person name="Ji K."/>
            <person name="Xiang X."/>
            <person name="Song Q."/>
            <person name="Yuan D."/>
            <person name="Jin S."/>
            <person name="Zhang L."/>
        </authorList>
    </citation>
    <scope>NUCLEOTIDE SEQUENCE [LARGE SCALE GENOMIC DNA]</scope>
    <source>
        <strain evidence="1">SQ_2022a</strain>
    </source>
</reference>
<keyword evidence="2" id="KW-1185">Reference proteome</keyword>
<protein>
    <submittedName>
        <fullName evidence="1">Uncharacterized protein</fullName>
    </submittedName>
</protein>
<evidence type="ECO:0000313" key="2">
    <source>
        <dbReference type="Proteomes" id="UP001060215"/>
    </source>
</evidence>
<accession>A0ACC0FVU2</accession>
<evidence type="ECO:0000313" key="1">
    <source>
        <dbReference type="EMBL" id="KAI7992252.1"/>
    </source>
</evidence>